<dbReference type="InterPro" id="IPR010970">
    <property type="entry name" value="Cys_dSase_SufS"/>
</dbReference>
<evidence type="ECO:0000256" key="3">
    <source>
        <dbReference type="ARBA" id="ARBA00012239"/>
    </source>
</evidence>
<evidence type="ECO:0000259" key="7">
    <source>
        <dbReference type="Pfam" id="PF00266"/>
    </source>
</evidence>
<keyword evidence="4 8" id="KW-0808">Transferase</keyword>
<evidence type="ECO:0000256" key="1">
    <source>
        <dbReference type="ARBA" id="ARBA00001933"/>
    </source>
</evidence>
<dbReference type="PANTHER" id="PTHR43586">
    <property type="entry name" value="CYSTEINE DESULFURASE"/>
    <property type="match status" value="1"/>
</dbReference>
<comment type="caution">
    <text evidence="8">The sequence shown here is derived from an EMBL/GenBank/DDBJ whole genome shotgun (WGS) entry which is preliminary data.</text>
</comment>
<dbReference type="Gene3D" id="3.90.1150.10">
    <property type="entry name" value="Aspartate Aminotransferase, domain 1"/>
    <property type="match status" value="1"/>
</dbReference>
<comment type="similarity">
    <text evidence="2">Belongs to the class-V pyridoxal-phosphate-dependent aminotransferase family. Csd subfamily.</text>
</comment>
<name>A0A0W8E4Y6_9ZZZZ</name>
<dbReference type="AlphaFoldDB" id="A0A0W8E4Y6"/>
<organism evidence="8">
    <name type="scientific">hydrocarbon metagenome</name>
    <dbReference type="NCBI Taxonomy" id="938273"/>
    <lineage>
        <taxon>unclassified sequences</taxon>
        <taxon>metagenomes</taxon>
        <taxon>ecological metagenomes</taxon>
    </lineage>
</organism>
<gene>
    <name evidence="8" type="ORF">ASZ90_018863</name>
</gene>
<dbReference type="GO" id="GO:0031071">
    <property type="term" value="F:cysteine desulfurase activity"/>
    <property type="evidence" value="ECO:0007669"/>
    <property type="project" value="UniProtKB-EC"/>
</dbReference>
<dbReference type="InterPro" id="IPR015421">
    <property type="entry name" value="PyrdxlP-dep_Trfase_major"/>
</dbReference>
<reference evidence="8" key="1">
    <citation type="journal article" date="2015" name="Proc. Natl. Acad. Sci. U.S.A.">
        <title>Networks of energetic and metabolic interactions define dynamics in microbial communities.</title>
        <authorList>
            <person name="Embree M."/>
            <person name="Liu J.K."/>
            <person name="Al-Bassam M.M."/>
            <person name="Zengler K."/>
        </authorList>
    </citation>
    <scope>NUCLEOTIDE SEQUENCE</scope>
</reference>
<dbReference type="InterPro" id="IPR015422">
    <property type="entry name" value="PyrdxlP-dep_Trfase_small"/>
</dbReference>
<dbReference type="Pfam" id="PF00266">
    <property type="entry name" value="Aminotran_5"/>
    <property type="match status" value="1"/>
</dbReference>
<dbReference type="PANTHER" id="PTHR43586:SF4">
    <property type="entry name" value="ISOPENICILLIN N EPIMERASE"/>
    <property type="match status" value="1"/>
</dbReference>
<evidence type="ECO:0000256" key="6">
    <source>
        <dbReference type="ARBA" id="ARBA00050776"/>
    </source>
</evidence>
<dbReference type="InterPro" id="IPR000192">
    <property type="entry name" value="Aminotrans_V_dom"/>
</dbReference>
<comment type="catalytic activity">
    <reaction evidence="6">
        <text>(sulfur carrier)-H + L-cysteine = (sulfur carrier)-SH + L-alanine</text>
        <dbReference type="Rhea" id="RHEA:43892"/>
        <dbReference type="Rhea" id="RHEA-COMP:14737"/>
        <dbReference type="Rhea" id="RHEA-COMP:14739"/>
        <dbReference type="ChEBI" id="CHEBI:29917"/>
        <dbReference type="ChEBI" id="CHEBI:35235"/>
        <dbReference type="ChEBI" id="CHEBI:57972"/>
        <dbReference type="ChEBI" id="CHEBI:64428"/>
        <dbReference type="EC" id="2.8.1.7"/>
    </reaction>
</comment>
<dbReference type="PIRSF" id="PIRSF005572">
    <property type="entry name" value="NifS"/>
    <property type="match status" value="1"/>
</dbReference>
<dbReference type="SUPFAM" id="SSF53383">
    <property type="entry name" value="PLP-dependent transferases"/>
    <property type="match status" value="1"/>
</dbReference>
<dbReference type="GO" id="GO:0030170">
    <property type="term" value="F:pyridoxal phosphate binding"/>
    <property type="evidence" value="ECO:0007669"/>
    <property type="project" value="InterPro"/>
</dbReference>
<dbReference type="PROSITE" id="PS00595">
    <property type="entry name" value="AA_TRANSFER_CLASS_5"/>
    <property type="match status" value="1"/>
</dbReference>
<evidence type="ECO:0000256" key="5">
    <source>
        <dbReference type="ARBA" id="ARBA00022898"/>
    </source>
</evidence>
<comment type="cofactor">
    <cofactor evidence="1">
        <name>pyridoxal 5'-phosphate</name>
        <dbReference type="ChEBI" id="CHEBI:597326"/>
    </cofactor>
</comment>
<evidence type="ECO:0000256" key="4">
    <source>
        <dbReference type="ARBA" id="ARBA00022679"/>
    </source>
</evidence>
<accession>A0A0W8E4Y6</accession>
<protein>
    <recommendedName>
        <fullName evidence="3">cysteine desulfurase</fullName>
        <ecNumber evidence="3">2.8.1.7</ecNumber>
    </recommendedName>
</protein>
<dbReference type="NCBIfam" id="TIGR01977">
    <property type="entry name" value="am_tr_V_EF2568"/>
    <property type="match status" value="1"/>
</dbReference>
<dbReference type="InterPro" id="IPR016454">
    <property type="entry name" value="Cysteine_dSase"/>
</dbReference>
<evidence type="ECO:0000256" key="2">
    <source>
        <dbReference type="ARBA" id="ARBA00010447"/>
    </source>
</evidence>
<feature type="domain" description="Aminotransferase class V" evidence="7">
    <location>
        <begin position="4"/>
        <end position="372"/>
    </location>
</feature>
<proteinExistence type="inferred from homology"/>
<dbReference type="Gene3D" id="3.40.640.10">
    <property type="entry name" value="Type I PLP-dependent aspartate aminotransferase-like (Major domain)"/>
    <property type="match status" value="1"/>
</dbReference>
<dbReference type="EMBL" id="LNQE01001870">
    <property type="protein sequence ID" value="KUG03720.1"/>
    <property type="molecule type" value="Genomic_DNA"/>
</dbReference>
<dbReference type="InterPro" id="IPR020578">
    <property type="entry name" value="Aminotrans_V_PyrdxlP_BS"/>
</dbReference>
<sequence length="384" mass="41262">MRAIYMDNAATTFPKPEQVYQAVDYFNRHMGGNPGRGSNKATLQAGSLLMDCRDALADLFNIADSSHIAFTSNITEALNIAVKGILKPGDHVISSSMEHNAIARPLHVMSQQNGVEWTLVPCAGDGTLDPKDVRKAVRPNTRMICTLHASNLTGTLMPVEEVGAVAREYDLLFVLDTAQTAGVVPIDVESLSIDVLTFTGHKGLLGPQGTGGIYLRPGLDINPLKHGGTGSLSEYLEHPSIMPDMLESGTHNTPGIAGLLAGLGFIKENGGIDKIRSHEQYLCDRLIKGLKEISGMKIYGPIDSSKRTAVVSFNINDIDCGEVSTQLDYKYGIVTRSGLHCAPLAHRTIGTFESGSCRLSPGYFSSIEEIDMVIKAVHEVAASK</sequence>
<dbReference type="InterPro" id="IPR010969">
    <property type="entry name" value="Cys_dSase-rel_unknwn_funct"/>
</dbReference>
<evidence type="ECO:0000313" key="8">
    <source>
        <dbReference type="EMBL" id="KUG03720.1"/>
    </source>
</evidence>
<dbReference type="InterPro" id="IPR015424">
    <property type="entry name" value="PyrdxlP-dep_Trfase"/>
</dbReference>
<dbReference type="EC" id="2.8.1.7" evidence="3"/>
<dbReference type="GO" id="GO:0006534">
    <property type="term" value="P:cysteine metabolic process"/>
    <property type="evidence" value="ECO:0007669"/>
    <property type="project" value="InterPro"/>
</dbReference>
<dbReference type="CDD" id="cd06453">
    <property type="entry name" value="SufS_like"/>
    <property type="match status" value="1"/>
</dbReference>
<keyword evidence="5" id="KW-0663">Pyridoxal phosphate</keyword>